<sequence>MYTEKSMLGYFILFFVLGVISSVKMLYDYNKKGRLTLTGSIILLIWFCEHGIILDYSSYNSIYQHPDNMLLKVFGILLIVFGLGVMVLGMVNFGKFTRTMGTDTKKLITGGLYRFTRNPQYVGYGIAIIGFNIAWYTFLSVIVLITYFIMIYITILIEEKNLLRIYGKEFEEFCTKSPRFI</sequence>
<dbReference type="PANTHER" id="PTHR12714">
    <property type="entry name" value="PROTEIN-S ISOPRENYLCYSTEINE O-METHYLTRANSFERASE"/>
    <property type="match status" value="1"/>
</dbReference>
<evidence type="ECO:0000313" key="7">
    <source>
        <dbReference type="Proteomes" id="UP000003860"/>
    </source>
</evidence>
<protein>
    <submittedName>
        <fullName evidence="6">Isoprenylcysteine carboxyl methyltransferase</fullName>
    </submittedName>
</protein>
<dbReference type="InterPro" id="IPR007318">
    <property type="entry name" value="Phopholipid_MeTrfase"/>
</dbReference>
<dbReference type="EMBL" id="ACXX02000014">
    <property type="protein sequence ID" value="EGD46348.1"/>
    <property type="molecule type" value="Genomic_DNA"/>
</dbReference>
<comment type="caution">
    <text evidence="6">The sequence shown here is derived from an EMBL/GenBank/DDBJ whole genome shotgun (WGS) entry which is preliminary data.</text>
</comment>
<feature type="transmembrane region" description="Helical" evidence="5">
    <location>
        <begin position="39"/>
        <end position="57"/>
    </location>
</feature>
<keyword evidence="2 5" id="KW-0812">Transmembrane</keyword>
<feature type="transmembrane region" description="Helical" evidence="5">
    <location>
        <begin position="69"/>
        <end position="91"/>
    </location>
</feature>
<evidence type="ECO:0000256" key="2">
    <source>
        <dbReference type="ARBA" id="ARBA00022692"/>
    </source>
</evidence>
<dbReference type="PANTHER" id="PTHR12714:SF9">
    <property type="entry name" value="PROTEIN-S-ISOPRENYLCYSTEINE O-METHYLTRANSFERASE"/>
    <property type="match status" value="1"/>
</dbReference>
<accession>F1TGL7</accession>
<dbReference type="GO" id="GO:0032259">
    <property type="term" value="P:methylation"/>
    <property type="evidence" value="ECO:0007669"/>
    <property type="project" value="UniProtKB-KW"/>
</dbReference>
<feature type="transmembrane region" description="Helical" evidence="5">
    <location>
        <begin position="133"/>
        <end position="157"/>
    </location>
</feature>
<dbReference type="STRING" id="588581.Cpap_0287"/>
<keyword evidence="3 5" id="KW-1133">Transmembrane helix</keyword>
<gene>
    <name evidence="6" type="ORF">Cpap_0287</name>
</gene>
<evidence type="ECO:0000313" key="6">
    <source>
        <dbReference type="EMBL" id="EGD46348.1"/>
    </source>
</evidence>
<keyword evidence="7" id="KW-1185">Reference proteome</keyword>
<evidence type="ECO:0000256" key="5">
    <source>
        <dbReference type="SAM" id="Phobius"/>
    </source>
</evidence>
<keyword evidence="4 5" id="KW-0472">Membrane</keyword>
<dbReference type="Proteomes" id="UP000003860">
    <property type="component" value="Unassembled WGS sequence"/>
</dbReference>
<dbReference type="OrthoDB" id="9782395at2"/>
<dbReference type="Pfam" id="PF04191">
    <property type="entry name" value="PEMT"/>
    <property type="match status" value="1"/>
</dbReference>
<dbReference type="GO" id="GO:0008168">
    <property type="term" value="F:methyltransferase activity"/>
    <property type="evidence" value="ECO:0007669"/>
    <property type="project" value="UniProtKB-KW"/>
</dbReference>
<comment type="subcellular location">
    <subcellularLocation>
        <location evidence="1">Endomembrane system</location>
        <topology evidence="1">Multi-pass membrane protein</topology>
    </subcellularLocation>
</comment>
<reference evidence="6" key="1">
    <citation type="submission" date="2009-07" db="EMBL/GenBank/DDBJ databases">
        <authorList>
            <consortium name="US DOE Joint Genome Institute (JGI-PGF)"/>
            <person name="Lucas S."/>
            <person name="Copeland A."/>
            <person name="Lapidus A."/>
            <person name="Glavina del Rio T."/>
            <person name="Tice H."/>
            <person name="Bruce D."/>
            <person name="Goodwin L."/>
            <person name="Pitluck S."/>
            <person name="Larimer F."/>
            <person name="Land M.L."/>
            <person name="Mouttaki H."/>
            <person name="He Z."/>
            <person name="Zhou J."/>
            <person name="Hemme C.L."/>
        </authorList>
    </citation>
    <scope>NUCLEOTIDE SEQUENCE</scope>
    <source>
        <strain evidence="6">DSM 2782</strain>
    </source>
</reference>
<dbReference type="AlphaFoldDB" id="F1TGL7"/>
<reference evidence="6" key="2">
    <citation type="submission" date="2011-01" db="EMBL/GenBank/DDBJ databases">
        <title>The Non-contiguous Finished genome of Clostridium papyrosolvens.</title>
        <authorList>
            <person name="Lucas S."/>
            <person name="Copeland A."/>
            <person name="Lapidus A."/>
            <person name="Cheng J.-F."/>
            <person name="Goodwin L."/>
            <person name="Pitluck S."/>
            <person name="Misra M."/>
            <person name="Chertkov O."/>
            <person name="Detter J.C."/>
            <person name="Han C."/>
            <person name="Tapia R."/>
            <person name="Land M."/>
            <person name="Hauser L."/>
            <person name="Kyrpides N."/>
            <person name="Ivanova N."/>
            <person name="Pagani I."/>
            <person name="Mouttaki H."/>
            <person name="He Z."/>
            <person name="Zhou J."/>
            <person name="Hemme C.L."/>
            <person name="Woyke T."/>
        </authorList>
    </citation>
    <scope>NUCLEOTIDE SEQUENCE [LARGE SCALE GENOMIC DNA]</scope>
    <source>
        <strain evidence="6">DSM 2782</strain>
    </source>
</reference>
<evidence type="ECO:0000256" key="1">
    <source>
        <dbReference type="ARBA" id="ARBA00004127"/>
    </source>
</evidence>
<dbReference type="GO" id="GO:0012505">
    <property type="term" value="C:endomembrane system"/>
    <property type="evidence" value="ECO:0007669"/>
    <property type="project" value="UniProtKB-SubCell"/>
</dbReference>
<dbReference type="RefSeq" id="WP_004621343.1">
    <property type="nucleotide sequence ID" value="NZ_ACXX02000014.1"/>
</dbReference>
<keyword evidence="6" id="KW-0808">Transferase</keyword>
<evidence type="ECO:0000256" key="3">
    <source>
        <dbReference type="ARBA" id="ARBA00022989"/>
    </source>
</evidence>
<organism evidence="6 7">
    <name type="scientific">Ruminiclostridium papyrosolvens DSM 2782</name>
    <dbReference type="NCBI Taxonomy" id="588581"/>
    <lineage>
        <taxon>Bacteria</taxon>
        <taxon>Bacillati</taxon>
        <taxon>Bacillota</taxon>
        <taxon>Clostridia</taxon>
        <taxon>Eubacteriales</taxon>
        <taxon>Oscillospiraceae</taxon>
        <taxon>Ruminiclostridium</taxon>
    </lineage>
</organism>
<feature type="transmembrane region" description="Helical" evidence="5">
    <location>
        <begin position="7"/>
        <end position="27"/>
    </location>
</feature>
<evidence type="ECO:0000256" key="4">
    <source>
        <dbReference type="ARBA" id="ARBA00023136"/>
    </source>
</evidence>
<dbReference type="Gene3D" id="1.20.120.1630">
    <property type="match status" value="1"/>
</dbReference>
<name>F1TGL7_9FIRM</name>
<proteinExistence type="predicted"/>
<dbReference type="eggNOG" id="COG2020">
    <property type="taxonomic scope" value="Bacteria"/>
</dbReference>
<keyword evidence="6" id="KW-0489">Methyltransferase</keyword>